<reference evidence="3 4" key="1">
    <citation type="submission" date="2019-11" db="EMBL/GenBank/DDBJ databases">
        <title>Genome sequences of 17 halophilic strains isolated from different environments.</title>
        <authorList>
            <person name="Furrow R.E."/>
        </authorList>
    </citation>
    <scope>NUCLEOTIDE SEQUENCE [LARGE SCALE GENOMIC DNA]</scope>
    <source>
        <strain evidence="3 4">22506_14_FS</strain>
    </source>
</reference>
<proteinExistence type="predicted"/>
<organism evidence="3 4">
    <name type="scientific">Guptibacillus hwajinpoensis</name>
    <dbReference type="NCBI Taxonomy" id="208199"/>
    <lineage>
        <taxon>Bacteria</taxon>
        <taxon>Bacillati</taxon>
        <taxon>Bacillota</taxon>
        <taxon>Bacilli</taxon>
        <taxon>Bacillales</taxon>
        <taxon>Guptibacillaceae</taxon>
        <taxon>Guptibacillus</taxon>
    </lineage>
</organism>
<dbReference type="RefSeq" id="WP_160917894.1">
    <property type="nucleotide sequence ID" value="NZ_WMEY01000001.1"/>
</dbReference>
<evidence type="ECO:0000256" key="1">
    <source>
        <dbReference type="SAM" id="Phobius"/>
    </source>
</evidence>
<evidence type="ECO:0000313" key="3">
    <source>
        <dbReference type="EMBL" id="MYL61991.1"/>
    </source>
</evidence>
<feature type="transmembrane region" description="Helical" evidence="1">
    <location>
        <begin position="7"/>
        <end position="31"/>
    </location>
</feature>
<dbReference type="PROSITE" id="PS51257">
    <property type="entry name" value="PROKAR_LIPOPROTEIN"/>
    <property type="match status" value="1"/>
</dbReference>
<feature type="transmembrane region" description="Helical" evidence="1">
    <location>
        <begin position="77"/>
        <end position="94"/>
    </location>
</feature>
<dbReference type="NCBIfam" id="NF037970">
    <property type="entry name" value="vanZ_1"/>
    <property type="match status" value="1"/>
</dbReference>
<sequence length="161" mass="18181">MTFSRTIMIVSIQCWFGIGFVLSCVASLTLIGQEPAPYIVKGIAQVIQTRELQYGPLTVSLLNNGESGLAHFVIRKVGHFFVYSFIAICLFHLFKARDSIYRMILVLLVVTTIAVTDEFIQAFIPNRTALLTDIFVDITGCLHSIFLMKLWYLCRLRKALA</sequence>
<evidence type="ECO:0000259" key="2">
    <source>
        <dbReference type="Pfam" id="PF04892"/>
    </source>
</evidence>
<keyword evidence="1" id="KW-0472">Membrane</keyword>
<feature type="transmembrane region" description="Helical" evidence="1">
    <location>
        <begin position="101"/>
        <end position="124"/>
    </location>
</feature>
<name>A0A845ENL7_9BACL</name>
<comment type="caution">
    <text evidence="3">The sequence shown here is derived from an EMBL/GenBank/DDBJ whole genome shotgun (WGS) entry which is preliminary data.</text>
</comment>
<dbReference type="Pfam" id="PF04892">
    <property type="entry name" value="VanZ"/>
    <property type="match status" value="1"/>
</dbReference>
<accession>A0A845ENL7</accession>
<feature type="domain" description="VanZ-like" evidence="2">
    <location>
        <begin position="63"/>
        <end position="151"/>
    </location>
</feature>
<keyword evidence="1" id="KW-1133">Transmembrane helix</keyword>
<dbReference type="InterPro" id="IPR006976">
    <property type="entry name" value="VanZ-like"/>
</dbReference>
<protein>
    <recommendedName>
        <fullName evidence="2">VanZ-like domain-containing protein</fullName>
    </recommendedName>
</protein>
<dbReference type="AlphaFoldDB" id="A0A845ENL7"/>
<keyword evidence="1" id="KW-0812">Transmembrane</keyword>
<gene>
    <name evidence="3" type="ORF">GLW07_01350</name>
</gene>
<dbReference type="Proteomes" id="UP000447833">
    <property type="component" value="Unassembled WGS sequence"/>
</dbReference>
<dbReference type="EMBL" id="WMEY01000001">
    <property type="protein sequence ID" value="MYL61991.1"/>
    <property type="molecule type" value="Genomic_DNA"/>
</dbReference>
<feature type="transmembrane region" description="Helical" evidence="1">
    <location>
        <begin position="130"/>
        <end position="152"/>
    </location>
</feature>
<evidence type="ECO:0000313" key="4">
    <source>
        <dbReference type="Proteomes" id="UP000447833"/>
    </source>
</evidence>